<comment type="caution">
    <text evidence="3">The sequence shown here is derived from an EMBL/GenBank/DDBJ whole genome shotgun (WGS) entry which is preliminary data.</text>
</comment>
<evidence type="ECO:0000313" key="4">
    <source>
        <dbReference type="Proteomes" id="UP001149140"/>
    </source>
</evidence>
<evidence type="ECO:0000313" key="3">
    <source>
        <dbReference type="EMBL" id="MDA0164328.1"/>
    </source>
</evidence>
<dbReference type="RefSeq" id="WP_270043579.1">
    <property type="nucleotide sequence ID" value="NZ_JAPDOD010000032.1"/>
</dbReference>
<evidence type="ECO:0000256" key="1">
    <source>
        <dbReference type="SAM" id="MobiDB-lite"/>
    </source>
</evidence>
<proteinExistence type="predicted"/>
<dbReference type="PROSITE" id="PS51318">
    <property type="entry name" value="TAT"/>
    <property type="match status" value="1"/>
</dbReference>
<feature type="compositionally biased region" description="Pro residues" evidence="1">
    <location>
        <begin position="193"/>
        <end position="205"/>
    </location>
</feature>
<feature type="chain" id="PRO_5040831526" description="DUF5666 domain-containing protein" evidence="2">
    <location>
        <begin position="27"/>
        <end position="334"/>
    </location>
</feature>
<feature type="signal peptide" evidence="2">
    <location>
        <begin position="1"/>
        <end position="26"/>
    </location>
</feature>
<organism evidence="3 4">
    <name type="scientific">Solirubrobacter ginsenosidimutans</name>
    <dbReference type="NCBI Taxonomy" id="490573"/>
    <lineage>
        <taxon>Bacteria</taxon>
        <taxon>Bacillati</taxon>
        <taxon>Actinomycetota</taxon>
        <taxon>Thermoleophilia</taxon>
        <taxon>Solirubrobacterales</taxon>
        <taxon>Solirubrobacteraceae</taxon>
        <taxon>Solirubrobacter</taxon>
    </lineage>
</organism>
<name>A0A9X3MZM8_9ACTN</name>
<dbReference type="InterPro" id="IPR006311">
    <property type="entry name" value="TAT_signal"/>
</dbReference>
<keyword evidence="4" id="KW-1185">Reference proteome</keyword>
<evidence type="ECO:0008006" key="5">
    <source>
        <dbReference type="Google" id="ProtNLM"/>
    </source>
</evidence>
<protein>
    <recommendedName>
        <fullName evidence="5">DUF5666 domain-containing protein</fullName>
    </recommendedName>
</protein>
<dbReference type="AlphaFoldDB" id="A0A9X3MZM8"/>
<gene>
    <name evidence="3" type="ORF">OM076_28920</name>
</gene>
<evidence type="ECO:0000256" key="2">
    <source>
        <dbReference type="SAM" id="SignalP"/>
    </source>
</evidence>
<reference evidence="3" key="1">
    <citation type="submission" date="2022-10" db="EMBL/GenBank/DDBJ databases">
        <title>The WGS of Solirubrobacter ginsenosidimutans DSM 21036.</title>
        <authorList>
            <person name="Jiang Z."/>
        </authorList>
    </citation>
    <scope>NUCLEOTIDE SEQUENCE</scope>
    <source>
        <strain evidence="3">DSM 21036</strain>
    </source>
</reference>
<keyword evidence="2" id="KW-0732">Signal</keyword>
<dbReference type="Proteomes" id="UP001149140">
    <property type="component" value="Unassembled WGS sequence"/>
</dbReference>
<feature type="region of interest" description="Disordered" evidence="1">
    <location>
        <begin position="189"/>
        <end position="211"/>
    </location>
</feature>
<accession>A0A9X3MZM8</accession>
<sequence length="334" mass="34558">MNRRRAILAAAAATLATAAFAPAAHAWTEFSFSSQSGTTALVEVDATAAHNRLEVVRGATLLAQSAGDTVSISDDLHAGDVANLYSGNALVATGTYDGLPKPTNVCIGHTAFSAARAQNATIFDAGAYRPVAGSVEWVAATWTADADAVVTLRRPLVAGDTVYVTTSVTDGTAEVRSSRGEPAIRCWYDPPTDGTPPPPPPPPPTQATIPPSELIPTNAQMLAMVKGSLSVSGSSLKSRTTRRLARSSSVALPFAFPEPGRVDLQLVAKHKVIGTGTKTSAINGKAIITVTLTSAGRKLLKRSKKLKVTVNGIFAASRTGAELSRASLSVTMKG</sequence>
<dbReference type="EMBL" id="JAPDOD010000032">
    <property type="protein sequence ID" value="MDA0164328.1"/>
    <property type="molecule type" value="Genomic_DNA"/>
</dbReference>